<dbReference type="Proteomes" id="UP001227268">
    <property type="component" value="Unassembled WGS sequence"/>
</dbReference>
<comment type="caution">
    <text evidence="1">The sequence shown here is derived from an EMBL/GenBank/DDBJ whole genome shotgun (WGS) entry which is preliminary data.</text>
</comment>
<keyword evidence="2" id="KW-1185">Reference proteome</keyword>
<name>A0ACC2W029_9TREE</name>
<organism evidence="1 2">
    <name type="scientific">Naganishia friedmannii</name>
    <dbReference type="NCBI Taxonomy" id="89922"/>
    <lineage>
        <taxon>Eukaryota</taxon>
        <taxon>Fungi</taxon>
        <taxon>Dikarya</taxon>
        <taxon>Basidiomycota</taxon>
        <taxon>Agaricomycotina</taxon>
        <taxon>Tremellomycetes</taxon>
        <taxon>Filobasidiales</taxon>
        <taxon>Filobasidiaceae</taxon>
        <taxon>Naganishia</taxon>
    </lineage>
</organism>
<evidence type="ECO:0000313" key="2">
    <source>
        <dbReference type="Proteomes" id="UP001227268"/>
    </source>
</evidence>
<protein>
    <submittedName>
        <fullName evidence="1">Uncharacterized protein</fullName>
    </submittedName>
</protein>
<sequence>MATRCPLQSHVTLTAEQTLCEYGLKLKATIGVGAYGVVCRAQRLQTSSHAAGTASPMDYAVKVLVMAQPNTPAYKQQLRELSLHDFACRHSNIVTIHKTIQRGDLILIIMDLCAGGDLFTMITEKQRIVRAVQHCHDMGIYHRDLKPENILCNVNGDSVYLADFGLATTEKVSRDFGCGSTFYMSPECQGGLDGRRAVPYSTRHNDVWSLGIILVNLTCGRNPWRQASLKDETFRAYVHNPNFLRSILPISLELNELLKRIFTANPEERITLHELLRVVTRMTAFTMSESELRAAHALAQVDNAVNRIPAAFAQNDQHQHYTERFTHNVPAIRCGGTESLSSSAQHTPQLEHNRTLSSSEEDAKWPQTPPCVTNQHCYEEPKSDRRTSNPSDPARSPSPLGVTCHELIKQ</sequence>
<evidence type="ECO:0000313" key="1">
    <source>
        <dbReference type="EMBL" id="KAJ9104594.1"/>
    </source>
</evidence>
<reference evidence="1" key="1">
    <citation type="submission" date="2023-04" db="EMBL/GenBank/DDBJ databases">
        <title>Draft Genome sequencing of Naganishia species isolated from polar environments using Oxford Nanopore Technology.</title>
        <authorList>
            <person name="Leo P."/>
            <person name="Venkateswaran K."/>
        </authorList>
    </citation>
    <scope>NUCLEOTIDE SEQUENCE</scope>
    <source>
        <strain evidence="1">MNA-CCFEE 5423</strain>
    </source>
</reference>
<proteinExistence type="predicted"/>
<gene>
    <name evidence="1" type="ORF">QFC21_002092</name>
</gene>
<dbReference type="EMBL" id="JASBWT010000005">
    <property type="protein sequence ID" value="KAJ9104594.1"/>
    <property type="molecule type" value="Genomic_DNA"/>
</dbReference>
<accession>A0ACC2W029</accession>